<dbReference type="SUPFAM" id="SSF51905">
    <property type="entry name" value="FAD/NAD(P)-binding domain"/>
    <property type="match status" value="1"/>
</dbReference>
<accession>A0A2W1L7S1</accession>
<protein>
    <submittedName>
        <fullName evidence="2">FAD-dependent monooxygenase</fullName>
    </submittedName>
</protein>
<comment type="caution">
    <text evidence="2">The sequence shown here is derived from an EMBL/GenBank/DDBJ whole genome shotgun (WGS) entry which is preliminary data.</text>
</comment>
<dbReference type="OrthoDB" id="9806565at2"/>
<dbReference type="Gene3D" id="3.50.50.60">
    <property type="entry name" value="FAD/NAD(P)-binding domain"/>
    <property type="match status" value="1"/>
</dbReference>
<dbReference type="InterPro" id="IPR050407">
    <property type="entry name" value="Geranylgeranyl_reductase"/>
</dbReference>
<dbReference type="PRINTS" id="PR00420">
    <property type="entry name" value="RNGMNOXGNASE"/>
</dbReference>
<keyword evidence="2" id="KW-0560">Oxidoreductase</keyword>
<dbReference type="PANTHER" id="PTHR42685">
    <property type="entry name" value="GERANYLGERANYL DIPHOSPHATE REDUCTASE"/>
    <property type="match status" value="1"/>
</dbReference>
<dbReference type="RefSeq" id="WP_111146935.1">
    <property type="nucleotide sequence ID" value="NZ_QKRB01000044.1"/>
</dbReference>
<evidence type="ECO:0000259" key="1">
    <source>
        <dbReference type="Pfam" id="PF01494"/>
    </source>
</evidence>
<dbReference type="PANTHER" id="PTHR42685:SF22">
    <property type="entry name" value="CONDITIONED MEDIUM FACTOR RECEPTOR 1"/>
    <property type="match status" value="1"/>
</dbReference>
<dbReference type="EMBL" id="QKRB01000044">
    <property type="protein sequence ID" value="PZD95306.1"/>
    <property type="molecule type" value="Genomic_DNA"/>
</dbReference>
<sequence>MYDVAIVGARCGGAALAAFLGRLNHRVLLIDRFTRPGATLSTHIIGETDVYERLGIRDKMESAGAPAITRMRVDLNGTVFESDLTVTSRVIGLRRELLDPMLLQAAAGPQVTVQLERTARRVIYENGRAAGLVISDRRGREETVKARVVVGADGRESTIAGLVNAGVEMSGDYSHGVLYVYAENIDPQAVPALEWYWHDGSVVLVNPIDSSRHCIAAMLPKAKIQAWGSKLLPNLMGWLMQIRMLAPRLSHIRVVGPVRGTPHIQGYLRECFGPGWALVGDACANLHPVAGVGIDNAVCGAEYLAESLNRYLTGSASWEDAMQGYAAQVRERVLPQYEAAWKTLARAFVPVPAEDEHYLKTICTFPSLVHGLGAYAQQIYSALMEGVAEQDD</sequence>
<dbReference type="InterPro" id="IPR036188">
    <property type="entry name" value="FAD/NAD-bd_sf"/>
</dbReference>
<evidence type="ECO:0000313" key="2">
    <source>
        <dbReference type="EMBL" id="PZD95306.1"/>
    </source>
</evidence>
<dbReference type="Pfam" id="PF01494">
    <property type="entry name" value="FAD_binding_3"/>
    <property type="match status" value="1"/>
</dbReference>
<name>A0A2W1L7S1_9BACL</name>
<keyword evidence="2" id="KW-0503">Monooxygenase</keyword>
<proteinExistence type="predicted"/>
<evidence type="ECO:0000313" key="3">
    <source>
        <dbReference type="Proteomes" id="UP000249522"/>
    </source>
</evidence>
<dbReference type="AlphaFoldDB" id="A0A2W1L7S1"/>
<dbReference type="Proteomes" id="UP000249522">
    <property type="component" value="Unassembled WGS sequence"/>
</dbReference>
<dbReference type="InterPro" id="IPR002938">
    <property type="entry name" value="FAD-bd"/>
</dbReference>
<keyword evidence="3" id="KW-1185">Reference proteome</keyword>
<reference evidence="2 3" key="1">
    <citation type="submission" date="2018-06" db="EMBL/GenBank/DDBJ databases">
        <title>Paenibacillus imtechensis sp. nov.</title>
        <authorList>
            <person name="Pinnaka A.K."/>
            <person name="Singh H."/>
            <person name="Kaur M."/>
        </authorList>
    </citation>
    <scope>NUCLEOTIDE SEQUENCE [LARGE SCALE GENOMIC DNA]</scope>
    <source>
        <strain evidence="2 3">SMB1</strain>
    </source>
</reference>
<dbReference type="GO" id="GO:0071949">
    <property type="term" value="F:FAD binding"/>
    <property type="evidence" value="ECO:0007669"/>
    <property type="project" value="InterPro"/>
</dbReference>
<gene>
    <name evidence="2" type="ORF">DNH61_12200</name>
</gene>
<feature type="domain" description="FAD-binding" evidence="1">
    <location>
        <begin position="2"/>
        <end position="318"/>
    </location>
</feature>
<dbReference type="GO" id="GO:0004497">
    <property type="term" value="F:monooxygenase activity"/>
    <property type="evidence" value="ECO:0007669"/>
    <property type="project" value="UniProtKB-KW"/>
</dbReference>
<organism evidence="2 3">
    <name type="scientific">Paenibacillus sambharensis</name>
    <dbReference type="NCBI Taxonomy" id="1803190"/>
    <lineage>
        <taxon>Bacteria</taxon>
        <taxon>Bacillati</taxon>
        <taxon>Bacillota</taxon>
        <taxon>Bacilli</taxon>
        <taxon>Bacillales</taxon>
        <taxon>Paenibacillaceae</taxon>
        <taxon>Paenibacillus</taxon>
    </lineage>
</organism>